<evidence type="ECO:0000313" key="5">
    <source>
        <dbReference type="Proteomes" id="UP001211907"/>
    </source>
</evidence>
<proteinExistence type="predicted"/>
<keyword evidence="5" id="KW-1185">Reference proteome</keyword>
<organism evidence="4 5">
    <name type="scientific">Physocladia obscura</name>
    <dbReference type="NCBI Taxonomy" id="109957"/>
    <lineage>
        <taxon>Eukaryota</taxon>
        <taxon>Fungi</taxon>
        <taxon>Fungi incertae sedis</taxon>
        <taxon>Chytridiomycota</taxon>
        <taxon>Chytridiomycota incertae sedis</taxon>
        <taxon>Chytridiomycetes</taxon>
        <taxon>Chytridiales</taxon>
        <taxon>Chytriomycetaceae</taxon>
        <taxon>Physocladia</taxon>
    </lineage>
</organism>
<sequence length="336" mass="35530">MQKQPSQHRLQQLLGPSAKHPIVVPPMANASNAALVLAAARAGCLAFLAAGYASVAQLCTEINDLISLSKSESLSPSDSGCAVGIPLLWGVGFLTWRLDQSDEGDTLLSEVTPITCFKLKSYQSFDRVKIFLQVQTVSEAIKYADLADVIVIQGREAGGHGVGDTGSTFTMLPEVVAAVQKKAIILAAGGIVTGGQAAAAILLGADGVVMGTRFVASNESAFHPIAKRRILAAKEGGNSTIRTRIYNTLRAQDWPQRYDFRILANSATNAFVENPQSLQTSLLAQFNAASNSTEKQDSDFDMIAIACGEGVGLINDISSVEKIVAKVVSDLETFGM</sequence>
<dbReference type="AlphaFoldDB" id="A0AAD5T0T6"/>
<name>A0AAD5T0T6_9FUNG</name>
<evidence type="ECO:0000256" key="3">
    <source>
        <dbReference type="ARBA" id="ARBA00023002"/>
    </source>
</evidence>
<keyword evidence="1" id="KW-0285">Flavoprotein</keyword>
<dbReference type="InterPro" id="IPR004136">
    <property type="entry name" value="NMO"/>
</dbReference>
<evidence type="ECO:0008006" key="6">
    <source>
        <dbReference type="Google" id="ProtNLM"/>
    </source>
</evidence>
<dbReference type="GO" id="GO:0018580">
    <property type="term" value="F:nitronate monooxygenase activity"/>
    <property type="evidence" value="ECO:0007669"/>
    <property type="project" value="InterPro"/>
</dbReference>
<reference evidence="4" key="1">
    <citation type="submission" date="2020-05" db="EMBL/GenBank/DDBJ databases">
        <title>Phylogenomic resolution of chytrid fungi.</title>
        <authorList>
            <person name="Stajich J.E."/>
            <person name="Amses K."/>
            <person name="Simmons R."/>
            <person name="Seto K."/>
            <person name="Myers J."/>
            <person name="Bonds A."/>
            <person name="Quandt C.A."/>
            <person name="Barry K."/>
            <person name="Liu P."/>
            <person name="Grigoriev I."/>
            <person name="Longcore J.E."/>
            <person name="James T.Y."/>
        </authorList>
    </citation>
    <scope>NUCLEOTIDE SEQUENCE</scope>
    <source>
        <strain evidence="4">JEL0513</strain>
    </source>
</reference>
<gene>
    <name evidence="4" type="ORF">HK100_002850</name>
</gene>
<dbReference type="InterPro" id="IPR013785">
    <property type="entry name" value="Aldolase_TIM"/>
</dbReference>
<dbReference type="Proteomes" id="UP001211907">
    <property type="component" value="Unassembled WGS sequence"/>
</dbReference>
<protein>
    <recommendedName>
        <fullName evidence="6">Nitronate monooxygenase domain-containing protein</fullName>
    </recommendedName>
</protein>
<evidence type="ECO:0000313" key="4">
    <source>
        <dbReference type="EMBL" id="KAJ3110960.1"/>
    </source>
</evidence>
<evidence type="ECO:0000256" key="1">
    <source>
        <dbReference type="ARBA" id="ARBA00022630"/>
    </source>
</evidence>
<keyword evidence="2" id="KW-0288">FMN</keyword>
<dbReference type="EMBL" id="JADGJH010001679">
    <property type="protein sequence ID" value="KAJ3110960.1"/>
    <property type="molecule type" value="Genomic_DNA"/>
</dbReference>
<keyword evidence="3" id="KW-0560">Oxidoreductase</keyword>
<dbReference type="Pfam" id="PF03060">
    <property type="entry name" value="NMO"/>
    <property type="match status" value="1"/>
</dbReference>
<evidence type="ECO:0000256" key="2">
    <source>
        <dbReference type="ARBA" id="ARBA00022643"/>
    </source>
</evidence>
<comment type="caution">
    <text evidence="4">The sequence shown here is derived from an EMBL/GenBank/DDBJ whole genome shotgun (WGS) entry which is preliminary data.</text>
</comment>
<dbReference type="Gene3D" id="3.20.20.70">
    <property type="entry name" value="Aldolase class I"/>
    <property type="match status" value="1"/>
</dbReference>
<dbReference type="SUPFAM" id="SSF51412">
    <property type="entry name" value="Inosine monophosphate dehydrogenase (IMPDH)"/>
    <property type="match status" value="1"/>
</dbReference>
<dbReference type="PANTHER" id="PTHR32332">
    <property type="entry name" value="2-NITROPROPANE DIOXYGENASE"/>
    <property type="match status" value="1"/>
</dbReference>
<dbReference type="CDD" id="cd04730">
    <property type="entry name" value="NPD_like"/>
    <property type="match status" value="1"/>
</dbReference>
<accession>A0AAD5T0T6</accession>